<comment type="caution">
    <text evidence="1">The sequence shown here is derived from an EMBL/GenBank/DDBJ whole genome shotgun (WGS) entry which is preliminary data.</text>
</comment>
<organism evidence="1 2">
    <name type="scientific">Croceitalea dokdonensis DOKDO 023</name>
    <dbReference type="NCBI Taxonomy" id="1300341"/>
    <lineage>
        <taxon>Bacteria</taxon>
        <taxon>Pseudomonadati</taxon>
        <taxon>Bacteroidota</taxon>
        <taxon>Flavobacteriia</taxon>
        <taxon>Flavobacteriales</taxon>
        <taxon>Flavobacteriaceae</taxon>
        <taxon>Croceitalea</taxon>
    </lineage>
</organism>
<accession>A0A0P7AWR0</accession>
<dbReference type="STRING" id="1300341.I595_968"/>
<name>A0A0P7AWR0_9FLAO</name>
<sequence length="37" mass="4108">MYLHAHSCLRGGLKTLILLEVNPSYPKKDGFSLFGNS</sequence>
<evidence type="ECO:0000313" key="1">
    <source>
        <dbReference type="EMBL" id="KPM32550.1"/>
    </source>
</evidence>
<dbReference type="Proteomes" id="UP000050280">
    <property type="component" value="Unassembled WGS sequence"/>
</dbReference>
<evidence type="ECO:0000313" key="2">
    <source>
        <dbReference type="Proteomes" id="UP000050280"/>
    </source>
</evidence>
<keyword evidence="2" id="KW-1185">Reference proteome</keyword>
<gene>
    <name evidence="1" type="ORF">I595_968</name>
</gene>
<proteinExistence type="predicted"/>
<protein>
    <submittedName>
        <fullName evidence="1">Uncharacterized protein</fullName>
    </submittedName>
</protein>
<dbReference type="AlphaFoldDB" id="A0A0P7AWR0"/>
<dbReference type="EMBL" id="LDJX01000002">
    <property type="protein sequence ID" value="KPM32550.1"/>
    <property type="molecule type" value="Genomic_DNA"/>
</dbReference>
<reference evidence="1 2" key="1">
    <citation type="submission" date="2015-09" db="EMBL/GenBank/DDBJ databases">
        <title>Genome sequence of the marine flavobacterium Croceitalea dokdonensis DOKDO 023 that contains proton- and sodium-pumping rhodopsins.</title>
        <authorList>
            <person name="Kwon S.-K."/>
            <person name="Lee H.K."/>
            <person name="Kwak M.-J."/>
            <person name="Kim J.F."/>
        </authorList>
    </citation>
    <scope>NUCLEOTIDE SEQUENCE [LARGE SCALE GENOMIC DNA]</scope>
    <source>
        <strain evidence="1 2">DOKDO 023</strain>
    </source>
</reference>